<organism evidence="2">
    <name type="scientific">Ananas comosus var. bracteatus</name>
    <name type="common">red pineapple</name>
    <dbReference type="NCBI Taxonomy" id="296719"/>
    <lineage>
        <taxon>Eukaryota</taxon>
        <taxon>Viridiplantae</taxon>
        <taxon>Streptophyta</taxon>
        <taxon>Embryophyta</taxon>
        <taxon>Tracheophyta</taxon>
        <taxon>Spermatophyta</taxon>
        <taxon>Magnoliopsida</taxon>
        <taxon>Liliopsida</taxon>
        <taxon>Poales</taxon>
        <taxon>Bromeliaceae</taxon>
        <taxon>Bromelioideae</taxon>
        <taxon>Ananas</taxon>
    </lineage>
</organism>
<sequence>MDPSSSSSSAAIEPNSVVGAAYAAGGSRRRRRRSGGGFPPPPPPPTAAAAEEGDWDVWEAVYGNNPAHEAPEQETEPGDIRRARISVLALMKMTLDALSGGLDKRWGVVQGRVVGDAIVVMDSFHVPGFGIEDEDEDEEVDGSDLNNPRTTFPPRPLPLVPLPSTPITVATPKPPILTSPLEAAFFLDSFPNSTTVVVRASPRASRDAWRRGRCRHTKETGEYDVGGRVLVNEASTARTTLMMVSSLGPLFPIEVETRTPFSVAAKAPAAIALRWYGAVILSALRETTLTPLATIASNAARMLELRHPQPSRPFRWQDALWAPSWRQGVVGDLGVAVGSGSAVGAIQ</sequence>
<evidence type="ECO:0000256" key="1">
    <source>
        <dbReference type="SAM" id="MobiDB-lite"/>
    </source>
</evidence>
<name>A0A6V7P534_ANACO</name>
<dbReference type="EMBL" id="LR862145">
    <property type="protein sequence ID" value="CAD1825932.1"/>
    <property type="molecule type" value="Genomic_DNA"/>
</dbReference>
<feature type="region of interest" description="Disordered" evidence="1">
    <location>
        <begin position="1"/>
        <end position="54"/>
    </location>
</feature>
<feature type="compositionally biased region" description="Acidic residues" evidence="1">
    <location>
        <begin position="131"/>
        <end position="142"/>
    </location>
</feature>
<protein>
    <submittedName>
        <fullName evidence="2">Uncharacterized protein</fullName>
    </submittedName>
</protein>
<dbReference type="Gene3D" id="3.40.140.10">
    <property type="entry name" value="Cytidine Deaminase, domain 2"/>
    <property type="match status" value="1"/>
</dbReference>
<dbReference type="AlphaFoldDB" id="A0A6V7P534"/>
<proteinExistence type="predicted"/>
<evidence type="ECO:0000313" key="2">
    <source>
        <dbReference type="EMBL" id="CAD1825932.1"/>
    </source>
</evidence>
<gene>
    <name evidence="2" type="ORF">CB5_LOCUS9143</name>
</gene>
<reference evidence="2" key="1">
    <citation type="submission" date="2020-07" db="EMBL/GenBank/DDBJ databases">
        <authorList>
            <person name="Lin J."/>
        </authorList>
    </citation>
    <scope>NUCLEOTIDE SEQUENCE</scope>
</reference>
<feature type="region of interest" description="Disordered" evidence="1">
    <location>
        <begin position="130"/>
        <end position="159"/>
    </location>
</feature>
<accession>A0A6V7P534</accession>